<dbReference type="InterPro" id="IPR015915">
    <property type="entry name" value="Kelch-typ_b-propeller"/>
</dbReference>
<protein>
    <submittedName>
        <fullName evidence="3">GefF protein</fullName>
    </submittedName>
</protein>
<dbReference type="PANTHER" id="PTHR46093:SF18">
    <property type="entry name" value="FIBRONECTIN TYPE-III DOMAIN-CONTAINING PROTEIN"/>
    <property type="match status" value="1"/>
</dbReference>
<organism evidence="3 4">
    <name type="scientific">Symbiodinium natans</name>
    <dbReference type="NCBI Taxonomy" id="878477"/>
    <lineage>
        <taxon>Eukaryota</taxon>
        <taxon>Sar</taxon>
        <taxon>Alveolata</taxon>
        <taxon>Dinophyceae</taxon>
        <taxon>Suessiales</taxon>
        <taxon>Symbiodiniaceae</taxon>
        <taxon>Symbiodinium</taxon>
    </lineage>
</organism>
<dbReference type="OrthoDB" id="5352000at2759"/>
<dbReference type="PANTHER" id="PTHR46093">
    <property type="entry name" value="ACYL-COA-BINDING DOMAIN-CONTAINING PROTEIN 5"/>
    <property type="match status" value="1"/>
</dbReference>
<dbReference type="SUPFAM" id="SSF117281">
    <property type="entry name" value="Kelch motif"/>
    <property type="match status" value="1"/>
</dbReference>
<evidence type="ECO:0000313" key="4">
    <source>
        <dbReference type="Proteomes" id="UP000604046"/>
    </source>
</evidence>
<keyword evidence="1" id="KW-0880">Kelch repeat</keyword>
<dbReference type="EMBL" id="CAJNDS010001088">
    <property type="protein sequence ID" value="CAE7246601.1"/>
    <property type="molecule type" value="Genomic_DNA"/>
</dbReference>
<sequence length="361" mass="39402">MFEVLNQSLHFNGVVTGKHIADIREKIATAALASNTALWNLSCQEARWVQLSTSQSPPPSARDGASLVVANGAEAYLFGGRGDGPIRLGDFWKLTVQADDQARWTQITPMIGTPPSPRQNHVSVWTGSSRNSILIFSGYDLPTYDSEGMNDLHEFTLDTSTWSELIPNGAAGSPAKRLLASAIWVPGRGMLMHGGLDYSANYHRFADLWEFSFSQSQTGSWSLLEDDVPSGRRSEHAAVWASNLGSGGKMLIYGGNNRDGTSIYAITGSTWAYDPNVAGGQWVELDYGASRSPTSAAWSPTRRSMRVFGGRDLADEQNDVREWSSDGGWKLVDYLSGTDPPKRRFHSTVWMAREDGSEAGS</sequence>
<dbReference type="Pfam" id="PF24681">
    <property type="entry name" value="Kelch_KLHDC2_KLHL20_DRC7"/>
    <property type="match status" value="1"/>
</dbReference>
<dbReference type="AlphaFoldDB" id="A0A812LGJ0"/>
<dbReference type="Proteomes" id="UP000604046">
    <property type="component" value="Unassembled WGS sequence"/>
</dbReference>
<dbReference type="Gene3D" id="2.120.10.80">
    <property type="entry name" value="Kelch-type beta propeller"/>
    <property type="match status" value="2"/>
</dbReference>
<keyword evidence="2" id="KW-0677">Repeat</keyword>
<name>A0A812LGJ0_9DINO</name>
<keyword evidence="4" id="KW-1185">Reference proteome</keyword>
<gene>
    <name evidence="3" type="primary">gefF</name>
    <name evidence="3" type="ORF">SNAT2548_LOCUS11735</name>
</gene>
<evidence type="ECO:0000256" key="2">
    <source>
        <dbReference type="ARBA" id="ARBA00022737"/>
    </source>
</evidence>
<comment type="caution">
    <text evidence="3">The sequence shown here is derived from an EMBL/GenBank/DDBJ whole genome shotgun (WGS) entry which is preliminary data.</text>
</comment>
<reference evidence="3" key="1">
    <citation type="submission" date="2021-02" db="EMBL/GenBank/DDBJ databases">
        <authorList>
            <person name="Dougan E. K."/>
            <person name="Rhodes N."/>
            <person name="Thang M."/>
            <person name="Chan C."/>
        </authorList>
    </citation>
    <scope>NUCLEOTIDE SEQUENCE</scope>
</reference>
<evidence type="ECO:0000313" key="3">
    <source>
        <dbReference type="EMBL" id="CAE7246601.1"/>
    </source>
</evidence>
<accession>A0A812LGJ0</accession>
<evidence type="ECO:0000256" key="1">
    <source>
        <dbReference type="ARBA" id="ARBA00022441"/>
    </source>
</evidence>
<proteinExistence type="predicted"/>